<name>A0A0E9WBY3_ANGAN</name>
<reference evidence="1" key="2">
    <citation type="journal article" date="2015" name="Fish Shellfish Immunol.">
        <title>Early steps in the European eel (Anguilla anguilla)-Vibrio vulnificus interaction in the gills: Role of the RtxA13 toxin.</title>
        <authorList>
            <person name="Callol A."/>
            <person name="Pajuelo D."/>
            <person name="Ebbesson L."/>
            <person name="Teles M."/>
            <person name="MacKenzie S."/>
            <person name="Amaro C."/>
        </authorList>
    </citation>
    <scope>NUCLEOTIDE SEQUENCE</scope>
</reference>
<dbReference type="AlphaFoldDB" id="A0A0E9WBY3"/>
<sequence length="102" mass="11691">MNQLISSSLLLGTYIHHDKLHTDSKSNAEICTVNPCRLLNIKFKFSWQYRSRYARGAGLTSQSHFLQPKSDVQSLQSQGTNYSHCIPHKTKSQRKELALFPK</sequence>
<organism evidence="1">
    <name type="scientific">Anguilla anguilla</name>
    <name type="common">European freshwater eel</name>
    <name type="synonym">Muraena anguilla</name>
    <dbReference type="NCBI Taxonomy" id="7936"/>
    <lineage>
        <taxon>Eukaryota</taxon>
        <taxon>Metazoa</taxon>
        <taxon>Chordata</taxon>
        <taxon>Craniata</taxon>
        <taxon>Vertebrata</taxon>
        <taxon>Euteleostomi</taxon>
        <taxon>Actinopterygii</taxon>
        <taxon>Neopterygii</taxon>
        <taxon>Teleostei</taxon>
        <taxon>Anguilliformes</taxon>
        <taxon>Anguillidae</taxon>
        <taxon>Anguilla</taxon>
    </lineage>
</organism>
<accession>A0A0E9WBY3</accession>
<proteinExistence type="predicted"/>
<protein>
    <submittedName>
        <fullName evidence="1">Uncharacterized protein</fullName>
    </submittedName>
</protein>
<reference evidence="1" key="1">
    <citation type="submission" date="2014-11" db="EMBL/GenBank/DDBJ databases">
        <authorList>
            <person name="Amaro Gonzalez C."/>
        </authorList>
    </citation>
    <scope>NUCLEOTIDE SEQUENCE</scope>
</reference>
<dbReference type="EMBL" id="GBXM01021487">
    <property type="protein sequence ID" value="JAH87090.1"/>
    <property type="molecule type" value="Transcribed_RNA"/>
</dbReference>
<evidence type="ECO:0000313" key="1">
    <source>
        <dbReference type="EMBL" id="JAH87090.1"/>
    </source>
</evidence>